<dbReference type="InterPro" id="IPR000664">
    <property type="entry name" value="Lethal2_giant"/>
</dbReference>
<evidence type="ECO:0000259" key="4">
    <source>
        <dbReference type="Pfam" id="PF08366"/>
    </source>
</evidence>
<dbReference type="GO" id="GO:0008593">
    <property type="term" value="P:regulation of Notch signaling pathway"/>
    <property type="evidence" value="ECO:0007669"/>
    <property type="project" value="TreeGrafter"/>
</dbReference>
<dbReference type="Pfam" id="PF08366">
    <property type="entry name" value="LLGL"/>
    <property type="match status" value="1"/>
</dbReference>
<sequence>LTAFSGGLPRPEFQDRHAVTVMQGQEHHVCFHFGSEIKDFLFIPKKGALDAMFATESDGNRNPSYAVAALIVLTERELLAFDLMQPDWPAVHLPYLSCLNISPVTAIAHLSQVPNNLLQAIRSENCPVWGGSHEESTHELLMNGSNCDILILGQANGLITLLAMGKGDCVYRIGTLHTASMFSLDGDTSVQKCVEEETWPPFRRVGYCASAIGQFGAQADPRLLVTTIEAHVDSSNTISLVVGSAGGHVTVWTAGGETACENQGQPFEGVTSLYDCEGIVFTPRALVQLHPPAPISSIACENSWNLLAIGSPHGFAIIDLFAKSTIYVQLLHDKPLQQKLTHAVSSVQRELVSRGKQFTATMRQSFRRLKHLRTSTTGSKSSETGAVETQPTNAEDQADATTEPKEEAAAAAATGEVEEPQKEEAQPEKPGEEEVHADQPKPEEKDTMETVDDWDTVILSLEENPSSVRSLLFTDTFLLNATSSEESQPTESKRTPSLWVGTANGRAIAHVLKWEGTQGPVTVQPIKELQLRHQAPIISMYLVDAATKSPVSSTLRKRFSNDLVPSQPDVLTESPSTPQPGETSTPVTQDAATSATTTTTVESHQLLVCSDEQIKLFSLPTLRALHKYKFSNDLVPSQPDVPTESPSTPQPGETSTPVTQDAATSATTTTTVESHQLLVCSDEQIKLFSLPTLRALHKYKFVDRIRLPYSVGHITLTPDTSTTKPERQVTETTEQGDNAVEVCALEKHTV</sequence>
<dbReference type="GO" id="GO:0005096">
    <property type="term" value="F:GTPase activator activity"/>
    <property type="evidence" value="ECO:0007669"/>
    <property type="project" value="TreeGrafter"/>
</dbReference>
<reference evidence="5" key="1">
    <citation type="submission" date="2016-06" db="UniProtKB">
        <authorList>
            <consortium name="WormBaseParasite"/>
        </authorList>
    </citation>
    <scope>IDENTIFICATION</scope>
</reference>
<feature type="compositionally biased region" description="Low complexity" evidence="3">
    <location>
        <begin position="591"/>
        <end position="600"/>
    </location>
</feature>
<dbReference type="GO" id="GO:0045159">
    <property type="term" value="F:myosin II binding"/>
    <property type="evidence" value="ECO:0007669"/>
    <property type="project" value="TreeGrafter"/>
</dbReference>
<dbReference type="SUPFAM" id="SSF50978">
    <property type="entry name" value="WD40 repeat-like"/>
    <property type="match status" value="1"/>
</dbReference>
<feature type="compositionally biased region" description="Polar residues" evidence="3">
    <location>
        <begin position="644"/>
        <end position="661"/>
    </location>
</feature>
<dbReference type="GO" id="GO:0032878">
    <property type="term" value="P:regulation of establishment or maintenance of cell polarity"/>
    <property type="evidence" value="ECO:0007669"/>
    <property type="project" value="TreeGrafter"/>
</dbReference>
<evidence type="ECO:0000313" key="5">
    <source>
        <dbReference type="WBParaSite" id="ECPE_0001319301-mRNA-1"/>
    </source>
</evidence>
<keyword evidence="1" id="KW-0853">WD repeat</keyword>
<organism evidence="5">
    <name type="scientific">Echinostoma caproni</name>
    <dbReference type="NCBI Taxonomy" id="27848"/>
    <lineage>
        <taxon>Eukaryota</taxon>
        <taxon>Metazoa</taxon>
        <taxon>Spiralia</taxon>
        <taxon>Lophotrochozoa</taxon>
        <taxon>Platyhelminthes</taxon>
        <taxon>Trematoda</taxon>
        <taxon>Digenea</taxon>
        <taxon>Plagiorchiida</taxon>
        <taxon>Echinostomata</taxon>
        <taxon>Echinostomatoidea</taxon>
        <taxon>Echinostomatidae</taxon>
        <taxon>Echinostoma</taxon>
    </lineage>
</organism>
<dbReference type="PRINTS" id="PR00962">
    <property type="entry name" value="LETHAL2GIANT"/>
</dbReference>
<proteinExistence type="predicted"/>
<evidence type="ECO:0000256" key="2">
    <source>
        <dbReference type="ARBA" id="ARBA00022737"/>
    </source>
</evidence>
<evidence type="ECO:0000256" key="3">
    <source>
        <dbReference type="SAM" id="MobiDB-lite"/>
    </source>
</evidence>
<feature type="compositionally biased region" description="Basic and acidic residues" evidence="3">
    <location>
        <begin position="419"/>
        <end position="448"/>
    </location>
</feature>
<feature type="compositionally biased region" description="Low complexity" evidence="3">
    <location>
        <begin position="374"/>
        <end position="385"/>
    </location>
</feature>
<dbReference type="PANTHER" id="PTHR10241:SF29">
    <property type="entry name" value="LETHAL(2) GIANT LARVAE PROTEIN"/>
    <property type="match status" value="1"/>
</dbReference>
<dbReference type="PANTHER" id="PTHR10241">
    <property type="entry name" value="LETHAL 2 GIANT LARVAE PROTEIN"/>
    <property type="match status" value="1"/>
</dbReference>
<evidence type="ECO:0000256" key="1">
    <source>
        <dbReference type="ARBA" id="ARBA00022574"/>
    </source>
</evidence>
<protein>
    <submittedName>
        <fullName evidence="5">LLGL domain-containing protein</fullName>
    </submittedName>
</protein>
<dbReference type="WBParaSite" id="ECPE_0001319301-mRNA-1">
    <property type="protein sequence ID" value="ECPE_0001319301-mRNA-1"/>
    <property type="gene ID" value="ECPE_0001319301"/>
</dbReference>
<feature type="region of interest" description="Disordered" evidence="3">
    <location>
        <begin position="557"/>
        <end position="601"/>
    </location>
</feature>
<dbReference type="GO" id="GO:0019905">
    <property type="term" value="F:syntaxin binding"/>
    <property type="evidence" value="ECO:0007669"/>
    <property type="project" value="TreeGrafter"/>
</dbReference>
<keyword evidence="2" id="KW-0677">Repeat</keyword>
<dbReference type="GO" id="GO:0006893">
    <property type="term" value="P:Golgi to plasma membrane transport"/>
    <property type="evidence" value="ECO:0007669"/>
    <property type="project" value="TreeGrafter"/>
</dbReference>
<dbReference type="GO" id="GO:0030864">
    <property type="term" value="C:cortical actin cytoskeleton"/>
    <property type="evidence" value="ECO:0007669"/>
    <property type="project" value="TreeGrafter"/>
</dbReference>
<feature type="region of interest" description="Disordered" evidence="3">
    <location>
        <begin position="367"/>
        <end position="450"/>
    </location>
</feature>
<dbReference type="AlphaFoldDB" id="A0A183B1R9"/>
<dbReference type="InterPro" id="IPR013577">
    <property type="entry name" value="LLGL2"/>
</dbReference>
<name>A0A183B1R9_9TREM</name>
<feature type="region of interest" description="Disordered" evidence="3">
    <location>
        <begin position="633"/>
        <end position="670"/>
    </location>
</feature>
<feature type="domain" description="Lethal giant larvae homologue 2" evidence="4">
    <location>
        <begin position="3"/>
        <end position="89"/>
    </location>
</feature>
<feature type="compositionally biased region" description="Polar residues" evidence="3">
    <location>
        <begin position="573"/>
        <end position="590"/>
    </location>
</feature>
<dbReference type="GO" id="GO:0005886">
    <property type="term" value="C:plasma membrane"/>
    <property type="evidence" value="ECO:0007669"/>
    <property type="project" value="TreeGrafter"/>
</dbReference>
<dbReference type="InterPro" id="IPR036322">
    <property type="entry name" value="WD40_repeat_dom_sf"/>
</dbReference>
<dbReference type="GO" id="GO:0051294">
    <property type="term" value="P:establishment of spindle orientation"/>
    <property type="evidence" value="ECO:0007669"/>
    <property type="project" value="TreeGrafter"/>
</dbReference>
<dbReference type="GO" id="GO:0030866">
    <property type="term" value="P:cortical actin cytoskeleton organization"/>
    <property type="evidence" value="ECO:0007669"/>
    <property type="project" value="TreeGrafter"/>
</dbReference>
<accession>A0A183B1R9</accession>